<dbReference type="AlphaFoldDB" id="A0A840PBK6"/>
<dbReference type="RefSeq" id="WP_185053526.1">
    <property type="nucleotide sequence ID" value="NZ_BAABIX010000008.1"/>
</dbReference>
<keyword evidence="5" id="KW-1185">Reference proteome</keyword>
<dbReference type="Proteomes" id="UP000578449">
    <property type="component" value="Unassembled WGS sequence"/>
</dbReference>
<dbReference type="PANTHER" id="PTHR43156">
    <property type="entry name" value="STAGE II SPORULATION PROTEIN E-RELATED"/>
    <property type="match status" value="1"/>
</dbReference>
<dbReference type="FunFam" id="3.30.565.10:FF:000028">
    <property type="entry name" value="PAS sensor protein"/>
    <property type="match status" value="1"/>
</dbReference>
<dbReference type="Pfam" id="PF07228">
    <property type="entry name" value="SpoIIE"/>
    <property type="match status" value="1"/>
</dbReference>
<gene>
    <name evidence="4" type="ORF">HNP84_006383</name>
</gene>
<dbReference type="InterPro" id="IPR036890">
    <property type="entry name" value="HATPase_C_sf"/>
</dbReference>
<dbReference type="EMBL" id="JACHGN010000015">
    <property type="protein sequence ID" value="MBB5136632.1"/>
    <property type="molecule type" value="Genomic_DNA"/>
</dbReference>
<dbReference type="Gene3D" id="3.30.565.10">
    <property type="entry name" value="Histidine kinase-like ATPase, C-terminal domain"/>
    <property type="match status" value="1"/>
</dbReference>
<dbReference type="Gene3D" id="3.60.40.10">
    <property type="entry name" value="PPM-type phosphatase domain"/>
    <property type="match status" value="1"/>
</dbReference>
<evidence type="ECO:0000313" key="5">
    <source>
        <dbReference type="Proteomes" id="UP000578449"/>
    </source>
</evidence>
<dbReference type="CDD" id="cd16936">
    <property type="entry name" value="HATPase_RsbW-like"/>
    <property type="match status" value="1"/>
</dbReference>
<dbReference type="InterPro" id="IPR003018">
    <property type="entry name" value="GAF"/>
</dbReference>
<dbReference type="Pfam" id="PF01590">
    <property type="entry name" value="GAF"/>
    <property type="match status" value="2"/>
</dbReference>
<keyword evidence="1" id="KW-0378">Hydrolase</keyword>
<dbReference type="SUPFAM" id="SSF55874">
    <property type="entry name" value="ATPase domain of HSP90 chaperone/DNA topoisomerase II/histidine kinase"/>
    <property type="match status" value="1"/>
</dbReference>
<dbReference type="InterPro" id="IPR003594">
    <property type="entry name" value="HATPase_dom"/>
</dbReference>
<feature type="compositionally biased region" description="Pro residues" evidence="2">
    <location>
        <begin position="310"/>
        <end position="319"/>
    </location>
</feature>
<dbReference type="Pfam" id="PF13581">
    <property type="entry name" value="HATPase_c_2"/>
    <property type="match status" value="1"/>
</dbReference>
<evidence type="ECO:0000313" key="4">
    <source>
        <dbReference type="EMBL" id="MBB5136632.1"/>
    </source>
</evidence>
<dbReference type="InterPro" id="IPR001932">
    <property type="entry name" value="PPM-type_phosphatase-like_dom"/>
</dbReference>
<comment type="caution">
    <text evidence="4">The sequence shown here is derived from an EMBL/GenBank/DDBJ whole genome shotgun (WGS) entry which is preliminary data.</text>
</comment>
<proteinExistence type="predicted"/>
<name>A0A840PBK6_9ACTN</name>
<dbReference type="GO" id="GO:0016791">
    <property type="term" value="F:phosphatase activity"/>
    <property type="evidence" value="ECO:0007669"/>
    <property type="project" value="TreeGrafter"/>
</dbReference>
<accession>A0A840PBK6</accession>
<dbReference type="FunFam" id="3.60.40.10:FF:000031">
    <property type="entry name" value="PAS sensor protein"/>
    <property type="match status" value="1"/>
</dbReference>
<organism evidence="4 5">
    <name type="scientific">Thermocatellispora tengchongensis</name>
    <dbReference type="NCBI Taxonomy" id="1073253"/>
    <lineage>
        <taxon>Bacteria</taxon>
        <taxon>Bacillati</taxon>
        <taxon>Actinomycetota</taxon>
        <taxon>Actinomycetes</taxon>
        <taxon>Streptosporangiales</taxon>
        <taxon>Streptosporangiaceae</taxon>
        <taxon>Thermocatellispora</taxon>
    </lineage>
</organism>
<dbReference type="PANTHER" id="PTHR43156:SF2">
    <property type="entry name" value="STAGE II SPORULATION PROTEIN E"/>
    <property type="match status" value="1"/>
</dbReference>
<feature type="region of interest" description="Disordered" evidence="2">
    <location>
        <begin position="306"/>
        <end position="356"/>
    </location>
</feature>
<protein>
    <submittedName>
        <fullName evidence="4">GAF domain-containing protein/anti-sigma regulatory factor (Ser/Thr protein kinase)</fullName>
    </submittedName>
</protein>
<dbReference type="InterPro" id="IPR052016">
    <property type="entry name" value="Bact_Sigma-Reg"/>
</dbReference>
<evidence type="ECO:0000256" key="1">
    <source>
        <dbReference type="ARBA" id="ARBA00022801"/>
    </source>
</evidence>
<feature type="region of interest" description="Disordered" evidence="2">
    <location>
        <begin position="931"/>
        <end position="950"/>
    </location>
</feature>
<dbReference type="SUPFAM" id="SSF81606">
    <property type="entry name" value="PP2C-like"/>
    <property type="match status" value="1"/>
</dbReference>
<dbReference type="FunFam" id="3.30.450.40:FF:000035">
    <property type="entry name" value="PAS sensor protein"/>
    <property type="match status" value="1"/>
</dbReference>
<dbReference type="SMART" id="SM00331">
    <property type="entry name" value="PP2C_SIG"/>
    <property type="match status" value="1"/>
</dbReference>
<feature type="domain" description="PPM-type phosphatase" evidence="3">
    <location>
        <begin position="579"/>
        <end position="803"/>
    </location>
</feature>
<evidence type="ECO:0000256" key="2">
    <source>
        <dbReference type="SAM" id="MobiDB-lite"/>
    </source>
</evidence>
<dbReference type="InterPro" id="IPR036457">
    <property type="entry name" value="PPM-type-like_dom_sf"/>
</dbReference>
<dbReference type="InterPro" id="IPR029016">
    <property type="entry name" value="GAF-like_dom_sf"/>
</dbReference>
<dbReference type="Gene3D" id="3.30.450.40">
    <property type="match status" value="2"/>
</dbReference>
<evidence type="ECO:0000259" key="3">
    <source>
        <dbReference type="SMART" id="SM00331"/>
    </source>
</evidence>
<reference evidence="4 5" key="1">
    <citation type="submission" date="2020-08" db="EMBL/GenBank/DDBJ databases">
        <title>Genomic Encyclopedia of Type Strains, Phase IV (KMG-IV): sequencing the most valuable type-strain genomes for metagenomic binning, comparative biology and taxonomic classification.</title>
        <authorList>
            <person name="Goeker M."/>
        </authorList>
    </citation>
    <scope>NUCLEOTIDE SEQUENCE [LARGE SCALE GENOMIC DNA]</scope>
    <source>
        <strain evidence="4 5">DSM 45615</strain>
    </source>
</reference>
<sequence length="950" mass="101515">MVQVAFAWDDAESIAAAHERFHEGRAAGRIVRPSILTSWQRCRSLGLVPDRLEVPYLEDLDLESRLCRAAAPVLAKVESALAGTGVSMILTDGKGRVIQRRGGEPELNRRLDAIRLAVGFAFAEQTAGTNGIGTALTDRRPCFVVGAEHFAECLYPLACAGAPIRDPLSGRVEGVLDLTCWRDDADPTMMRVVRDAAHTIEQRLLEQTTAREREFLDAFLRTNHGARLLVHPPAEGGLGELSSADEVLGRADQALLREKAAELISSPHLPMARVELRNGQVAALIRRPVAGPSGETGIAVEARLSGETVPPRPLPPFVSGPPGQAVPVRAPGTPTDASHETAPASGTDSESGTAPAGGTEGWLLLVGELGVGRLALQARQRLELLYDASVRIGTTLDVTRTAEELAEVVVPRFADFVAIDLPEAVLLGEEPAPDASVLRRVAFGGVHDSPLFQAGDTVDFVPSTPQARCLAARQAVLEADLTEAIGWRAVDPPRAEKILGCGIRSLIAAPMRARGTTLGVVSFFRSETRDAFEDDDLYIAEELVGRAGLCIDNARRFTRERTMALALQRSLLPRGLPEHGAVEVAHRYLPAQAGVSGDWYDVIPLSGSRVALAVGDVVGHGMHAAVTMGRLRTAVQNFAALDLPVEDVLSRLDDLVDRLDADQGPAEPGLGGGNGIVGASCLYAVYDPVSMRCTVARAGHPLPALVLPDGTVEFPDVPAGPPLGLGGLPFEPVELDIPDGSRLVLYTDGLIEQRRRDIDVGLRLLRDALARSGRSPEDTCEAVLHALLPGRPSDDVALLVARMHALEPDKVAVWDVGADPANVGPAREAVTSQLARWGLEDLAFTTELMVSELATNAIRYAKEPIQVRLLRDHDTLICEVSDGSSTSPRMRRAANTDEGGRGLFLIAQLATRWGTRYTKSGKVIWAEQKVRGTASPDGDRDGLSVASPTR</sequence>
<dbReference type="SUPFAM" id="SSF55781">
    <property type="entry name" value="GAF domain-like"/>
    <property type="match status" value="1"/>
</dbReference>